<protein>
    <recommendedName>
        <fullName evidence="4">Lipoprotein</fullName>
    </recommendedName>
</protein>
<dbReference type="AlphaFoldDB" id="A0A291P324"/>
<dbReference type="OrthoDB" id="6184055at2"/>
<dbReference type="PROSITE" id="PS51257">
    <property type="entry name" value="PROKAR_LIPOPROTEIN"/>
    <property type="match status" value="1"/>
</dbReference>
<dbReference type="RefSeq" id="WP_097787833.1">
    <property type="nucleotide sequence ID" value="NZ_BAAADT010000008.1"/>
</dbReference>
<evidence type="ECO:0008006" key="4">
    <source>
        <dbReference type="Google" id="ProtNLM"/>
    </source>
</evidence>
<keyword evidence="3" id="KW-1185">Reference proteome</keyword>
<gene>
    <name evidence="2" type="ORF">BEI_0283</name>
</gene>
<feature type="chain" id="PRO_5012516373" description="Lipoprotein" evidence="1">
    <location>
        <begin position="24"/>
        <end position="119"/>
    </location>
</feature>
<dbReference type="KEGG" id="hbe:BEI_0283"/>
<name>A0A291P324_9GAMM</name>
<sequence>MRAAVSVAVLAAWLAGCATPAGPATPATRESAVPVETVLTEAMSLLMARGYVIRHADADLGRLEAVIARWPGYRVRLEVEAADGATLISMTAYRDGRPLPPRLVEPLMTDLNGRLLMRP</sequence>
<organism evidence="2 3">
    <name type="scientific">Halomonas beimenensis</name>
    <dbReference type="NCBI Taxonomy" id="475662"/>
    <lineage>
        <taxon>Bacteria</taxon>
        <taxon>Pseudomonadati</taxon>
        <taxon>Pseudomonadota</taxon>
        <taxon>Gammaproteobacteria</taxon>
        <taxon>Oceanospirillales</taxon>
        <taxon>Halomonadaceae</taxon>
        <taxon>Halomonas</taxon>
    </lineage>
</organism>
<dbReference type="Proteomes" id="UP000219993">
    <property type="component" value="Chromosome"/>
</dbReference>
<evidence type="ECO:0000256" key="1">
    <source>
        <dbReference type="SAM" id="SignalP"/>
    </source>
</evidence>
<feature type="signal peptide" evidence="1">
    <location>
        <begin position="1"/>
        <end position="23"/>
    </location>
</feature>
<accession>A0A291P324</accession>
<reference evidence="2 3" key="1">
    <citation type="journal article" date="2017" name="Sci. Rep.">
        <title>Revealing the Saline Adaptation Strategies of the Halophilic Bacterium Halomonas beimenensis through High-throughput Omics and Transposon Mutagenesis Approaches.</title>
        <authorList>
            <person name="Chen Y.H."/>
            <person name="Lin S.S."/>
            <person name="Shyu Y.T."/>
        </authorList>
    </citation>
    <scope>NUCLEOTIDE SEQUENCE [LARGE SCALE GENOMIC DNA]</scope>
    <source>
        <strain evidence="2 3">NTU-111</strain>
    </source>
</reference>
<evidence type="ECO:0000313" key="3">
    <source>
        <dbReference type="Proteomes" id="UP000219993"/>
    </source>
</evidence>
<keyword evidence="1" id="KW-0732">Signal</keyword>
<evidence type="ECO:0000313" key="2">
    <source>
        <dbReference type="EMBL" id="ATJ81270.1"/>
    </source>
</evidence>
<dbReference type="EMBL" id="CP021435">
    <property type="protein sequence ID" value="ATJ81270.1"/>
    <property type="molecule type" value="Genomic_DNA"/>
</dbReference>
<proteinExistence type="predicted"/>